<evidence type="ECO:0000313" key="5">
    <source>
        <dbReference type="EMBL" id="RWS30968.1"/>
    </source>
</evidence>
<dbReference type="FunFam" id="3.30.70.330:FF:000383">
    <property type="entry name" value="Sex lethal, isoform D"/>
    <property type="match status" value="1"/>
</dbReference>
<keyword evidence="1" id="KW-0677">Repeat</keyword>
<dbReference type="InterPro" id="IPR000504">
    <property type="entry name" value="RRM_dom"/>
</dbReference>
<evidence type="ECO:0000256" key="1">
    <source>
        <dbReference type="ARBA" id="ARBA00022737"/>
    </source>
</evidence>
<accession>A0A443STW0</accession>
<dbReference type="Gene3D" id="3.30.70.330">
    <property type="match status" value="3"/>
</dbReference>
<evidence type="ECO:0000256" key="2">
    <source>
        <dbReference type="ARBA" id="ARBA00022884"/>
    </source>
</evidence>
<sequence length="325" mass="37365">MSSGYENNSQSQLNEDKSNLIINYLPQTLSDEEFRNIFERIGPLKSARIIRNRQTNYSFGFGFVNYVNLRDAELAIHQLNGFQLQHKRIKVAFSRPHCNEIKKAKLYVKNVPLHYSEQDLESHFSKYGKIIQCRLLNGDSKTKGVAFILFDLHQQAEKAIKNLNGVLLPGALYPLEIKYATDNKNRSWNSFGVNYPNIRSLPLPNHGFSSGPIRSNEFSKNNNRYNPFINQYLRITDELDSPNSQSLQNNILFVYNIGPQIDENALYTLFVKFGPVVRAQVMRNGNAPRGYGFVKMNSYEDAVNAIKYLNGFNFQGKSIQVDFKR</sequence>
<dbReference type="PANTHER" id="PTHR10352">
    <property type="entry name" value="EUKARYOTIC TRANSLATION INITIATION FACTOR 3 SUBUNIT G"/>
    <property type="match status" value="1"/>
</dbReference>
<name>A0A443STW0_9ACAR</name>
<feature type="domain" description="RRM" evidence="4">
    <location>
        <begin position="250"/>
        <end position="325"/>
    </location>
</feature>
<dbReference type="VEuPathDB" id="VectorBase:LDEU001069"/>
<reference evidence="5 6" key="1">
    <citation type="journal article" date="2018" name="Gigascience">
        <title>Genomes of trombidid mites reveal novel predicted allergens and laterally-transferred genes associated with secondary metabolism.</title>
        <authorList>
            <person name="Dong X."/>
            <person name="Chaisiri K."/>
            <person name="Xia D."/>
            <person name="Armstrong S.D."/>
            <person name="Fang Y."/>
            <person name="Donnelly M.J."/>
            <person name="Kadowaki T."/>
            <person name="McGarry J.W."/>
            <person name="Darby A.C."/>
            <person name="Makepeace B.L."/>
        </authorList>
    </citation>
    <scope>NUCLEOTIDE SEQUENCE [LARGE SCALE GENOMIC DNA]</scope>
    <source>
        <strain evidence="5">UoL-UT</strain>
    </source>
</reference>
<dbReference type="EMBL" id="NCKV01000312">
    <property type="protein sequence ID" value="RWS30968.1"/>
    <property type="molecule type" value="Genomic_DNA"/>
</dbReference>
<proteinExistence type="predicted"/>
<dbReference type="SUPFAM" id="SSF54928">
    <property type="entry name" value="RNA-binding domain, RBD"/>
    <property type="match status" value="3"/>
</dbReference>
<organism evidence="5 6">
    <name type="scientific">Leptotrombidium deliense</name>
    <dbReference type="NCBI Taxonomy" id="299467"/>
    <lineage>
        <taxon>Eukaryota</taxon>
        <taxon>Metazoa</taxon>
        <taxon>Ecdysozoa</taxon>
        <taxon>Arthropoda</taxon>
        <taxon>Chelicerata</taxon>
        <taxon>Arachnida</taxon>
        <taxon>Acari</taxon>
        <taxon>Acariformes</taxon>
        <taxon>Trombidiformes</taxon>
        <taxon>Prostigmata</taxon>
        <taxon>Anystina</taxon>
        <taxon>Parasitengona</taxon>
        <taxon>Trombiculoidea</taxon>
        <taxon>Trombiculidae</taxon>
        <taxon>Leptotrombidium</taxon>
    </lineage>
</organism>
<dbReference type="PRINTS" id="PR00961">
    <property type="entry name" value="HUDSXLRNA"/>
</dbReference>
<dbReference type="InterPro" id="IPR002343">
    <property type="entry name" value="Hud_Sxl_RNA"/>
</dbReference>
<dbReference type="PROSITE" id="PS50102">
    <property type="entry name" value="RRM"/>
    <property type="match status" value="3"/>
</dbReference>
<keyword evidence="6" id="KW-1185">Reference proteome</keyword>
<dbReference type="GO" id="GO:0009967">
    <property type="term" value="P:positive regulation of signal transduction"/>
    <property type="evidence" value="ECO:0007669"/>
    <property type="project" value="UniProtKB-ARBA"/>
</dbReference>
<dbReference type="Pfam" id="PF00076">
    <property type="entry name" value="RRM_1"/>
    <property type="match status" value="3"/>
</dbReference>
<dbReference type="SMART" id="SM00360">
    <property type="entry name" value="RRM"/>
    <property type="match status" value="3"/>
</dbReference>
<dbReference type="InterPro" id="IPR035979">
    <property type="entry name" value="RBD_domain_sf"/>
</dbReference>
<evidence type="ECO:0000256" key="3">
    <source>
        <dbReference type="PROSITE-ProRule" id="PRU00176"/>
    </source>
</evidence>
<dbReference type="AlphaFoldDB" id="A0A443STW0"/>
<keyword evidence="2 3" id="KW-0694">RNA-binding</keyword>
<evidence type="ECO:0000313" key="6">
    <source>
        <dbReference type="Proteomes" id="UP000288716"/>
    </source>
</evidence>
<gene>
    <name evidence="5" type="ORF">B4U80_07873</name>
</gene>
<dbReference type="GO" id="GO:0010629">
    <property type="term" value="P:negative regulation of gene expression"/>
    <property type="evidence" value="ECO:0007669"/>
    <property type="project" value="UniProtKB-ARBA"/>
</dbReference>
<evidence type="ECO:0000259" key="4">
    <source>
        <dbReference type="PROSITE" id="PS50102"/>
    </source>
</evidence>
<feature type="domain" description="RRM" evidence="4">
    <location>
        <begin position="18"/>
        <end position="96"/>
    </location>
</feature>
<dbReference type="OrthoDB" id="266020at2759"/>
<dbReference type="Proteomes" id="UP000288716">
    <property type="component" value="Unassembled WGS sequence"/>
</dbReference>
<comment type="caution">
    <text evidence="5">The sequence shown here is derived from an EMBL/GenBank/DDBJ whole genome shotgun (WGS) entry which is preliminary data.</text>
</comment>
<dbReference type="GO" id="GO:0003729">
    <property type="term" value="F:mRNA binding"/>
    <property type="evidence" value="ECO:0007669"/>
    <property type="project" value="UniProtKB-ARBA"/>
</dbReference>
<protein>
    <recommendedName>
        <fullName evidence="4">RRM domain-containing protein</fullName>
    </recommendedName>
</protein>
<feature type="domain" description="RRM" evidence="4">
    <location>
        <begin position="104"/>
        <end position="182"/>
    </location>
</feature>
<dbReference type="GO" id="GO:0005737">
    <property type="term" value="C:cytoplasm"/>
    <property type="evidence" value="ECO:0007669"/>
    <property type="project" value="UniProtKB-ARBA"/>
</dbReference>
<dbReference type="InterPro" id="IPR012677">
    <property type="entry name" value="Nucleotide-bd_a/b_plait_sf"/>
</dbReference>
<dbReference type="GO" id="GO:1990904">
    <property type="term" value="C:ribonucleoprotein complex"/>
    <property type="evidence" value="ECO:0007669"/>
    <property type="project" value="InterPro"/>
</dbReference>
<dbReference type="STRING" id="299467.A0A443STW0"/>